<evidence type="ECO:0000259" key="1">
    <source>
        <dbReference type="PROSITE" id="PS51144"/>
    </source>
</evidence>
<dbReference type="PROSITE" id="PS51144">
    <property type="entry name" value="ALPHA_CA_2"/>
    <property type="match status" value="1"/>
</dbReference>
<gene>
    <name evidence="2" type="ORF">J2I46_28395</name>
</gene>
<keyword evidence="3" id="KW-1185">Reference proteome</keyword>
<proteinExistence type="predicted"/>
<dbReference type="RefSeq" id="WP_207332491.1">
    <property type="nucleotide sequence ID" value="NZ_JAFMYW010000012.1"/>
</dbReference>
<accession>A0ABS3JRA5</accession>
<reference evidence="2 3" key="1">
    <citation type="submission" date="2021-03" db="EMBL/GenBank/DDBJ databases">
        <title>Fibrella sp. HMF5405 genome sequencing and assembly.</title>
        <authorList>
            <person name="Kang H."/>
            <person name="Kim H."/>
            <person name="Bae S."/>
            <person name="Joh K."/>
        </authorList>
    </citation>
    <scope>NUCLEOTIDE SEQUENCE [LARGE SCALE GENOMIC DNA]</scope>
    <source>
        <strain evidence="2 3">HMF5405</strain>
    </source>
</reference>
<comment type="caution">
    <text evidence="2">The sequence shown here is derived from an EMBL/GenBank/DDBJ whole genome shotgun (WGS) entry which is preliminary data.</text>
</comment>
<organism evidence="2 3">
    <name type="scientific">Fibrella forsythiae</name>
    <dbReference type="NCBI Taxonomy" id="2817061"/>
    <lineage>
        <taxon>Bacteria</taxon>
        <taxon>Pseudomonadati</taxon>
        <taxon>Bacteroidota</taxon>
        <taxon>Cytophagia</taxon>
        <taxon>Cytophagales</taxon>
        <taxon>Spirosomataceae</taxon>
        <taxon>Fibrella</taxon>
    </lineage>
</organism>
<dbReference type="InterPro" id="IPR001148">
    <property type="entry name" value="CA_dom"/>
</dbReference>
<name>A0ABS3JRA5_9BACT</name>
<dbReference type="Proteomes" id="UP000664628">
    <property type="component" value="Unassembled WGS sequence"/>
</dbReference>
<feature type="domain" description="Alpha-carbonic anhydrase" evidence="1">
    <location>
        <begin position="166"/>
        <end position="194"/>
    </location>
</feature>
<protein>
    <recommendedName>
        <fullName evidence="1">Alpha-carbonic anhydrase domain-containing protein</fullName>
    </recommendedName>
</protein>
<evidence type="ECO:0000313" key="2">
    <source>
        <dbReference type="EMBL" id="MBO0952537.1"/>
    </source>
</evidence>
<dbReference type="EMBL" id="JAFMYW010000012">
    <property type="protein sequence ID" value="MBO0952537.1"/>
    <property type="molecule type" value="Genomic_DNA"/>
</dbReference>
<evidence type="ECO:0000313" key="3">
    <source>
        <dbReference type="Proteomes" id="UP000664628"/>
    </source>
</evidence>
<sequence length="194" mass="22164">MNMPATSPYKDVKFELSMDWKRAVYIFNQDIGVADFDLKTGKVSNPNQVTFAGVFGHHQGMFINGEVMVTGGPDFIVDLKTGKYATCSPWMNFNSYITNLFFSQDYSVGHWSARDQKPMVRAPGFFHVGWADKRQTKYIGGYQRSKDDDVTYMYVVDEAKKDIRAMNWPYASKTQPSVWGNLNRQDCTFLEASP</sequence>